<gene>
    <name evidence="1" type="ORF">Ahy_B08g091371</name>
</gene>
<sequence>MEQERRDHLRESILHKELEEALKVKDYMILRMRVFLRGQPLTDKDDEIEAPYVNIAEQHTYYDCAIYVMKWLEVEVDNFRVEYASLILFDEINQLRDKVIQESEAIRLSKPFAALLSPYCELRSEDINSE</sequence>
<protein>
    <recommendedName>
        <fullName evidence="3">Ubiquitin-like protease family profile domain-containing protein</fullName>
    </recommendedName>
</protein>
<name>A0A444Y209_ARAHY</name>
<comment type="caution">
    <text evidence="1">The sequence shown here is derived from an EMBL/GenBank/DDBJ whole genome shotgun (WGS) entry which is preliminary data.</text>
</comment>
<evidence type="ECO:0000313" key="2">
    <source>
        <dbReference type="Proteomes" id="UP000289738"/>
    </source>
</evidence>
<evidence type="ECO:0000313" key="1">
    <source>
        <dbReference type="EMBL" id="RYQ95964.1"/>
    </source>
</evidence>
<proteinExistence type="predicted"/>
<dbReference type="AlphaFoldDB" id="A0A444Y209"/>
<organism evidence="1 2">
    <name type="scientific">Arachis hypogaea</name>
    <name type="common">Peanut</name>
    <dbReference type="NCBI Taxonomy" id="3818"/>
    <lineage>
        <taxon>Eukaryota</taxon>
        <taxon>Viridiplantae</taxon>
        <taxon>Streptophyta</taxon>
        <taxon>Embryophyta</taxon>
        <taxon>Tracheophyta</taxon>
        <taxon>Spermatophyta</taxon>
        <taxon>Magnoliopsida</taxon>
        <taxon>eudicotyledons</taxon>
        <taxon>Gunneridae</taxon>
        <taxon>Pentapetalae</taxon>
        <taxon>rosids</taxon>
        <taxon>fabids</taxon>
        <taxon>Fabales</taxon>
        <taxon>Fabaceae</taxon>
        <taxon>Papilionoideae</taxon>
        <taxon>50 kb inversion clade</taxon>
        <taxon>dalbergioids sensu lato</taxon>
        <taxon>Dalbergieae</taxon>
        <taxon>Pterocarpus clade</taxon>
        <taxon>Arachis</taxon>
    </lineage>
</organism>
<keyword evidence="2" id="KW-1185">Reference proteome</keyword>
<evidence type="ECO:0008006" key="3">
    <source>
        <dbReference type="Google" id="ProtNLM"/>
    </source>
</evidence>
<dbReference type="Proteomes" id="UP000289738">
    <property type="component" value="Chromosome B08"/>
</dbReference>
<dbReference type="EMBL" id="SDMP01000018">
    <property type="protein sequence ID" value="RYQ95964.1"/>
    <property type="molecule type" value="Genomic_DNA"/>
</dbReference>
<accession>A0A444Y209</accession>
<reference evidence="1 2" key="1">
    <citation type="submission" date="2019-01" db="EMBL/GenBank/DDBJ databases">
        <title>Sequencing of cultivated peanut Arachis hypogaea provides insights into genome evolution and oil improvement.</title>
        <authorList>
            <person name="Chen X."/>
        </authorList>
    </citation>
    <scope>NUCLEOTIDE SEQUENCE [LARGE SCALE GENOMIC DNA]</scope>
    <source>
        <strain evidence="2">cv. Fuhuasheng</strain>
        <tissue evidence="1">Leaves</tissue>
    </source>
</reference>